<protein>
    <submittedName>
        <fullName evidence="1">Uncharacterized protein</fullName>
    </submittedName>
</protein>
<dbReference type="RefSeq" id="WP_002672769.1">
    <property type="nucleotide sequence ID" value="NZ_GL573160.1"/>
</dbReference>
<dbReference type="Proteomes" id="UP000005391">
    <property type="component" value="Unassembled WGS sequence"/>
</dbReference>
<evidence type="ECO:0000313" key="2">
    <source>
        <dbReference type="Proteomes" id="UP000005391"/>
    </source>
</evidence>
<gene>
    <name evidence="1" type="ORF">HMPREF1977_0925</name>
</gene>
<dbReference type="AlphaFoldDB" id="E4MRB5"/>
<organism evidence="1 2">
    <name type="scientific">Capnocytophaga ochracea F0287</name>
    <dbReference type="NCBI Taxonomy" id="873517"/>
    <lineage>
        <taxon>Bacteria</taxon>
        <taxon>Pseudomonadati</taxon>
        <taxon>Bacteroidota</taxon>
        <taxon>Flavobacteriia</taxon>
        <taxon>Flavobacteriales</taxon>
        <taxon>Flavobacteriaceae</taxon>
        <taxon>Capnocytophaga</taxon>
    </lineage>
</organism>
<accession>E4MRB5</accession>
<sequence>MMTDRKQLLLDLIFLKGKIQDIKKELSKYSWDSVSPIVKIDTQSMIFVLTKYIKGDISTDELEEWANLVECRDDIEIPLVIQEFIFELANPEINGDITKKKVNDYVKVLECENI</sequence>
<proteinExistence type="predicted"/>
<comment type="caution">
    <text evidence="1">The sequence shown here is derived from an EMBL/GenBank/DDBJ whole genome shotgun (WGS) entry which is preliminary data.</text>
</comment>
<reference evidence="1 2" key="1">
    <citation type="submission" date="2010-10" db="EMBL/GenBank/DDBJ databases">
        <authorList>
            <person name="Muzny D."/>
            <person name="Qin X."/>
            <person name="Deng J."/>
            <person name="Jiang H."/>
            <person name="Liu Y."/>
            <person name="Qu J."/>
            <person name="Song X.-Z."/>
            <person name="Zhang L."/>
            <person name="Thornton R."/>
            <person name="Coyle M."/>
            <person name="Francisco L."/>
            <person name="Jackson L."/>
            <person name="Javaid M."/>
            <person name="Korchina V."/>
            <person name="Kovar C."/>
            <person name="Mata R."/>
            <person name="Mathew T."/>
            <person name="Ngo R."/>
            <person name="Nguyen L."/>
            <person name="Nguyen N."/>
            <person name="Okwuonu G."/>
            <person name="Ongeri F."/>
            <person name="Pham C."/>
            <person name="Simmons D."/>
            <person name="Wilczek-Boney K."/>
            <person name="Hale W."/>
            <person name="Jakkamsetti A."/>
            <person name="Pham P."/>
            <person name="Ruth R."/>
            <person name="San Lucas F."/>
            <person name="Warren J."/>
            <person name="Zhang J."/>
            <person name="Zhao Z."/>
            <person name="Zhou C."/>
            <person name="Zhu D."/>
            <person name="Lee S."/>
            <person name="Bess C."/>
            <person name="Blankenburg K."/>
            <person name="Forbes L."/>
            <person name="Fu Q."/>
            <person name="Gubbala S."/>
            <person name="Hirani K."/>
            <person name="Jayaseelan J.C."/>
            <person name="Lara F."/>
            <person name="Munidasa M."/>
            <person name="Palculict T."/>
            <person name="Patil S."/>
            <person name="Pu L.-L."/>
            <person name="Saada N."/>
            <person name="Tang L."/>
            <person name="Weissenberger G."/>
            <person name="Zhu Y."/>
            <person name="Hemphill L."/>
            <person name="Shang Y."/>
            <person name="Youmans B."/>
            <person name="Ayvaz T."/>
            <person name="Ross M."/>
            <person name="Santibanez J."/>
            <person name="Aqrawi P."/>
            <person name="Gross S."/>
            <person name="Joshi V."/>
            <person name="Fowler G."/>
            <person name="Nazareth L."/>
            <person name="Reid J."/>
            <person name="Worley K."/>
            <person name="Petrosino J."/>
            <person name="Highlander S."/>
            <person name="Gibbs R."/>
        </authorList>
    </citation>
    <scope>NUCLEOTIDE SEQUENCE [LARGE SCALE GENOMIC DNA]</scope>
    <source>
        <strain evidence="1 2">F0287</strain>
    </source>
</reference>
<name>E4MRB5_CAPOC</name>
<dbReference type="eggNOG" id="ENOG5033FR7">
    <property type="taxonomic scope" value="Bacteria"/>
</dbReference>
<dbReference type="HOGENOM" id="CLU_165449_0_0_10"/>
<evidence type="ECO:0000313" key="1">
    <source>
        <dbReference type="EMBL" id="EFS97770.1"/>
    </source>
</evidence>
<dbReference type="EMBL" id="AEOH01000024">
    <property type="protein sequence ID" value="EFS97770.1"/>
    <property type="molecule type" value="Genomic_DNA"/>
</dbReference>